<dbReference type="Proteomes" id="UP000321225">
    <property type="component" value="Unassembled WGS sequence"/>
</dbReference>
<accession>A0A511AEL2</accession>
<protein>
    <submittedName>
        <fullName evidence="2">Uncharacterized protein</fullName>
    </submittedName>
</protein>
<organism evidence="2 3">
    <name type="scientific">Microbacterium aerolatum</name>
    <dbReference type="NCBI Taxonomy" id="153731"/>
    <lineage>
        <taxon>Bacteria</taxon>
        <taxon>Bacillati</taxon>
        <taxon>Actinomycetota</taxon>
        <taxon>Actinomycetes</taxon>
        <taxon>Micrococcales</taxon>
        <taxon>Microbacteriaceae</taxon>
        <taxon>Microbacterium</taxon>
    </lineage>
</organism>
<sequence>MAELRDAESGHEVHQTLIDHLAGTRAERGALREFIAEPTTEDIRGAPATRHPRDLGAGRSPGQFAQAQHGMRGGVPRTHDHNMRPRELGHVVRNAIRDRGRRRRLAERRESIATSGVRKPPAIAADTG</sequence>
<reference evidence="2 3" key="1">
    <citation type="submission" date="2019-07" db="EMBL/GenBank/DDBJ databases">
        <title>Whole genome shotgun sequence of Microbacterium aerolatum NBRC 103071.</title>
        <authorList>
            <person name="Hosoyama A."/>
            <person name="Uohara A."/>
            <person name="Ohji S."/>
            <person name="Ichikawa N."/>
        </authorList>
    </citation>
    <scope>NUCLEOTIDE SEQUENCE [LARGE SCALE GENOMIC DNA]</scope>
    <source>
        <strain evidence="2 3">NBRC 103071</strain>
    </source>
</reference>
<comment type="caution">
    <text evidence="2">The sequence shown here is derived from an EMBL/GenBank/DDBJ whole genome shotgun (WGS) entry which is preliminary data.</text>
</comment>
<proteinExistence type="predicted"/>
<evidence type="ECO:0000313" key="2">
    <source>
        <dbReference type="EMBL" id="GEK86600.1"/>
    </source>
</evidence>
<evidence type="ECO:0000313" key="3">
    <source>
        <dbReference type="Proteomes" id="UP000321225"/>
    </source>
</evidence>
<dbReference type="EMBL" id="BJUW01000007">
    <property type="protein sequence ID" value="GEK86600.1"/>
    <property type="molecule type" value="Genomic_DNA"/>
</dbReference>
<feature type="region of interest" description="Disordered" evidence="1">
    <location>
        <begin position="99"/>
        <end position="128"/>
    </location>
</feature>
<gene>
    <name evidence="2" type="ORF">MAE01_17760</name>
</gene>
<name>A0A511AEL2_9MICO</name>
<evidence type="ECO:0000256" key="1">
    <source>
        <dbReference type="SAM" id="MobiDB-lite"/>
    </source>
</evidence>
<feature type="region of interest" description="Disordered" evidence="1">
    <location>
        <begin position="37"/>
        <end position="86"/>
    </location>
</feature>
<keyword evidence="3" id="KW-1185">Reference proteome</keyword>
<dbReference type="AlphaFoldDB" id="A0A511AEL2"/>
<feature type="compositionally biased region" description="Basic and acidic residues" evidence="1">
    <location>
        <begin position="77"/>
        <end position="86"/>
    </location>
</feature>